<feature type="coiled-coil region" evidence="2">
    <location>
        <begin position="6"/>
        <end position="54"/>
    </location>
</feature>
<reference evidence="4" key="1">
    <citation type="journal article" date="2019" name="bioRxiv">
        <title>The Genome of the Zebra Mussel, Dreissena polymorpha: A Resource for Invasive Species Research.</title>
        <authorList>
            <person name="McCartney M.A."/>
            <person name="Auch B."/>
            <person name="Kono T."/>
            <person name="Mallez S."/>
            <person name="Zhang Y."/>
            <person name="Obille A."/>
            <person name="Becker A."/>
            <person name="Abrahante J.E."/>
            <person name="Garbe J."/>
            <person name="Badalamenti J.P."/>
            <person name="Herman A."/>
            <person name="Mangelson H."/>
            <person name="Liachko I."/>
            <person name="Sullivan S."/>
            <person name="Sone E.D."/>
            <person name="Koren S."/>
            <person name="Silverstein K.A.T."/>
            <person name="Beckman K.B."/>
            <person name="Gohl D.M."/>
        </authorList>
    </citation>
    <scope>NUCLEOTIDE SEQUENCE</scope>
    <source>
        <strain evidence="4">Duluth1</strain>
        <tissue evidence="4">Whole animal</tissue>
    </source>
</reference>
<comment type="caution">
    <text evidence="4">The sequence shown here is derived from an EMBL/GenBank/DDBJ whole genome shotgun (WGS) entry which is preliminary data.</text>
</comment>
<feature type="domain" description="Myosin tail" evidence="3">
    <location>
        <begin position="5"/>
        <end position="54"/>
    </location>
</feature>
<name>A0A9D4RP47_DREPO</name>
<dbReference type="Proteomes" id="UP000828390">
    <property type="component" value="Unassembled WGS sequence"/>
</dbReference>
<gene>
    <name evidence="4" type="ORF">DPMN_039418</name>
</gene>
<dbReference type="InterPro" id="IPR002928">
    <property type="entry name" value="Myosin_tail"/>
</dbReference>
<reference evidence="4" key="2">
    <citation type="submission" date="2020-11" db="EMBL/GenBank/DDBJ databases">
        <authorList>
            <person name="McCartney M.A."/>
            <person name="Auch B."/>
            <person name="Kono T."/>
            <person name="Mallez S."/>
            <person name="Becker A."/>
            <person name="Gohl D.M."/>
            <person name="Silverstein K.A.T."/>
            <person name="Koren S."/>
            <person name="Bechman K.B."/>
            <person name="Herman A."/>
            <person name="Abrahante J.E."/>
            <person name="Garbe J."/>
        </authorList>
    </citation>
    <scope>NUCLEOTIDE SEQUENCE</scope>
    <source>
        <strain evidence="4">Duluth1</strain>
        <tissue evidence="4">Whole animal</tissue>
    </source>
</reference>
<evidence type="ECO:0000313" key="5">
    <source>
        <dbReference type="Proteomes" id="UP000828390"/>
    </source>
</evidence>
<dbReference type="EMBL" id="JAIWYP010000002">
    <property type="protein sequence ID" value="KAH3876136.1"/>
    <property type="molecule type" value="Genomic_DNA"/>
</dbReference>
<accession>A0A9D4RP47</accession>
<proteinExistence type="predicted"/>
<dbReference type="AlphaFoldDB" id="A0A9D4RP47"/>
<evidence type="ECO:0000256" key="1">
    <source>
        <dbReference type="ARBA" id="ARBA00023054"/>
    </source>
</evidence>
<keyword evidence="1 2" id="KW-0175">Coiled coil</keyword>
<dbReference type="Pfam" id="PF01576">
    <property type="entry name" value="Myosin_tail_1"/>
    <property type="match status" value="1"/>
</dbReference>
<evidence type="ECO:0000313" key="4">
    <source>
        <dbReference type="EMBL" id="KAH3876136.1"/>
    </source>
</evidence>
<organism evidence="4 5">
    <name type="scientific">Dreissena polymorpha</name>
    <name type="common">Zebra mussel</name>
    <name type="synonym">Mytilus polymorpha</name>
    <dbReference type="NCBI Taxonomy" id="45954"/>
    <lineage>
        <taxon>Eukaryota</taxon>
        <taxon>Metazoa</taxon>
        <taxon>Spiralia</taxon>
        <taxon>Lophotrochozoa</taxon>
        <taxon>Mollusca</taxon>
        <taxon>Bivalvia</taxon>
        <taxon>Autobranchia</taxon>
        <taxon>Heteroconchia</taxon>
        <taxon>Euheterodonta</taxon>
        <taxon>Imparidentia</taxon>
        <taxon>Neoheterodontei</taxon>
        <taxon>Myida</taxon>
        <taxon>Dreissenoidea</taxon>
        <taxon>Dreissenidae</taxon>
        <taxon>Dreissena</taxon>
    </lineage>
</organism>
<protein>
    <recommendedName>
        <fullName evidence="3">Myosin tail domain-containing protein</fullName>
    </recommendedName>
</protein>
<sequence length="54" mass="6528">MHCQARQELEKIRRRLESEIADLKEPLNEKRLQVEDLQSQLARREEEIQGSLQR</sequence>
<keyword evidence="5" id="KW-1185">Reference proteome</keyword>
<evidence type="ECO:0000256" key="2">
    <source>
        <dbReference type="SAM" id="Coils"/>
    </source>
</evidence>
<dbReference type="GO" id="GO:0016459">
    <property type="term" value="C:myosin complex"/>
    <property type="evidence" value="ECO:0007669"/>
    <property type="project" value="InterPro"/>
</dbReference>
<evidence type="ECO:0000259" key="3">
    <source>
        <dbReference type="Pfam" id="PF01576"/>
    </source>
</evidence>